<dbReference type="AlphaFoldDB" id="A0A3P8LZW1"/>
<dbReference type="Proteomes" id="UP000274346">
    <property type="component" value="Chromosome"/>
</dbReference>
<evidence type="ECO:0000259" key="1">
    <source>
        <dbReference type="Pfam" id="PF10543"/>
    </source>
</evidence>
<feature type="domain" description="KilA-N DNA-binding" evidence="1">
    <location>
        <begin position="14"/>
        <end position="99"/>
    </location>
</feature>
<reference evidence="2 3" key="1">
    <citation type="submission" date="2018-12" db="EMBL/GenBank/DDBJ databases">
        <authorList>
            <consortium name="Pathogen Informatics"/>
        </authorList>
    </citation>
    <scope>NUCLEOTIDE SEQUENCE [LARGE SCALE GENOMIC DNA]</scope>
    <source>
        <strain evidence="2 3">NCTC13098</strain>
    </source>
</reference>
<accession>A0A3P8LZW1</accession>
<name>A0A3P8LZW1_RAOTE</name>
<evidence type="ECO:0000313" key="3">
    <source>
        <dbReference type="Proteomes" id="UP000274346"/>
    </source>
</evidence>
<protein>
    <submittedName>
        <fullName evidence="2">Phage anti-repressor protein</fullName>
    </submittedName>
</protein>
<evidence type="ECO:0000313" key="2">
    <source>
        <dbReference type="EMBL" id="VDR24276.1"/>
    </source>
</evidence>
<gene>
    <name evidence="2" type="ORF">NCTC13098_00562</name>
</gene>
<dbReference type="KEGG" id="rtg:NCTC13098_00562"/>
<dbReference type="Pfam" id="PF10543">
    <property type="entry name" value="ORF6N"/>
    <property type="match status" value="1"/>
</dbReference>
<dbReference type="EMBL" id="LR131271">
    <property type="protein sequence ID" value="VDR24276.1"/>
    <property type="molecule type" value="Genomic_DNA"/>
</dbReference>
<dbReference type="InterPro" id="IPR018873">
    <property type="entry name" value="KilA-N_DNA-bd_domain"/>
</dbReference>
<sequence>MTTSTVMQPSVPLPIIEWCGVRVVTTDTLAKGYGVPEINIRNNLANNRERFVENVHIFTLRSAALKAFRNQVNDIHSVNKHTTALTLWTERGAARMSKIIDSDQAWNFFEKIEDSYFSRRHNGLPATPNFSDPVAAARAWADEYEAKQQIIGYAQRQAKYITHLENLFTEGLTPVQFCRRLNGVNTSKVNAWLVVKNWLYDDTPNGHRATWRVLAYARDKYLTETSITFAPKDKSSFEAFSPILLKKGAAWLYRRYLKGELPMKMDWNGELTHDKELSELAKHFGAPSASGE</sequence>
<proteinExistence type="predicted"/>
<organism evidence="2 3">
    <name type="scientific">Raoultella terrigena</name>
    <name type="common">Klebsiella terrigena</name>
    <dbReference type="NCBI Taxonomy" id="577"/>
    <lineage>
        <taxon>Bacteria</taxon>
        <taxon>Pseudomonadati</taxon>
        <taxon>Pseudomonadota</taxon>
        <taxon>Gammaproteobacteria</taxon>
        <taxon>Enterobacterales</taxon>
        <taxon>Enterobacteriaceae</taxon>
        <taxon>Klebsiella/Raoultella group</taxon>
        <taxon>Raoultella</taxon>
    </lineage>
</organism>